<dbReference type="AlphaFoldDB" id="A0A0F9VKT3"/>
<reference evidence="2" key="1">
    <citation type="journal article" date="2015" name="Nature">
        <title>Complex archaea that bridge the gap between prokaryotes and eukaryotes.</title>
        <authorList>
            <person name="Spang A."/>
            <person name="Saw J.H."/>
            <person name="Jorgensen S.L."/>
            <person name="Zaremba-Niedzwiedzka K."/>
            <person name="Martijn J."/>
            <person name="Lind A.E."/>
            <person name="van Eijk R."/>
            <person name="Schleper C."/>
            <person name="Guy L."/>
            <person name="Ettema T.J."/>
        </authorList>
    </citation>
    <scope>NUCLEOTIDE SEQUENCE</scope>
</reference>
<accession>A0A0F9VKT3</accession>
<gene>
    <name evidence="2" type="ORF">LCGC14_0125590</name>
</gene>
<dbReference type="EMBL" id="LAZR01000040">
    <property type="protein sequence ID" value="KKO00468.1"/>
    <property type="molecule type" value="Genomic_DNA"/>
</dbReference>
<name>A0A0F9VKT3_9ZZZZ</name>
<evidence type="ECO:0000313" key="2">
    <source>
        <dbReference type="EMBL" id="KKO00468.1"/>
    </source>
</evidence>
<feature type="compositionally biased region" description="Basic and acidic residues" evidence="1">
    <location>
        <begin position="90"/>
        <end position="102"/>
    </location>
</feature>
<protein>
    <submittedName>
        <fullName evidence="2">Uncharacterized protein</fullName>
    </submittedName>
</protein>
<organism evidence="2">
    <name type="scientific">marine sediment metagenome</name>
    <dbReference type="NCBI Taxonomy" id="412755"/>
    <lineage>
        <taxon>unclassified sequences</taxon>
        <taxon>metagenomes</taxon>
        <taxon>ecological metagenomes</taxon>
    </lineage>
</organism>
<comment type="caution">
    <text evidence="2">The sequence shown here is derived from an EMBL/GenBank/DDBJ whole genome shotgun (WGS) entry which is preliminary data.</text>
</comment>
<feature type="region of interest" description="Disordered" evidence="1">
    <location>
        <begin position="66"/>
        <end position="143"/>
    </location>
</feature>
<proteinExistence type="predicted"/>
<feature type="compositionally biased region" description="Basic and acidic residues" evidence="1">
    <location>
        <begin position="118"/>
        <end position="133"/>
    </location>
</feature>
<sequence>MKLFRYLGFAGIAAMLLSASAQADSNNVAAPSYKYHKQQPRHSDHHQAQHHAYQLRVRDNRYVLSNDHFRKPYGPPSQRFQNPHNRRYGAGHDNRSRWDLGRRSTLPPKVIVVQPRAGWKDDHNARRFPENRRTNPRRHDSRR</sequence>
<evidence type="ECO:0000256" key="1">
    <source>
        <dbReference type="SAM" id="MobiDB-lite"/>
    </source>
</evidence>
<feature type="compositionally biased region" description="Basic residues" evidence="1">
    <location>
        <begin position="134"/>
        <end position="143"/>
    </location>
</feature>